<evidence type="ECO:0000256" key="4">
    <source>
        <dbReference type="ARBA" id="ARBA00022691"/>
    </source>
</evidence>
<reference evidence="8" key="2">
    <citation type="submission" date="2022-05" db="EMBL/GenBank/DDBJ databases">
        <title>Metagenome Sequencing of an Archaeal-Dominated Microbial Community from a Hot Spring at the Los Azufres Geothermal Field, Mexico.</title>
        <authorList>
            <person name="Marin-Paredes R."/>
            <person name="Martinez-Romero E."/>
            <person name="Servin-Garciduenas L.E."/>
        </authorList>
    </citation>
    <scope>NUCLEOTIDE SEQUENCE</scope>
    <source>
        <strain evidence="8">AZ1-454</strain>
    </source>
</reference>
<dbReference type="Gene3D" id="3.30.300.110">
    <property type="entry name" value="Met-10+ protein-like domains"/>
    <property type="match status" value="1"/>
</dbReference>
<dbReference type="SUPFAM" id="SSF53335">
    <property type="entry name" value="S-adenosyl-L-methionine-dependent methyltransferases"/>
    <property type="match status" value="1"/>
</dbReference>
<feature type="domain" description="SAM-dependent methyltransferase TRM5/TYW2-type" evidence="6">
    <location>
        <begin position="72"/>
        <end position="306"/>
    </location>
</feature>
<keyword evidence="5" id="KW-0819">tRNA processing</keyword>
<sequence>MVLCAKIPRRQFNELKKSLVIDPDFELSYDGDYIMVPVKEIRADQIHLVECKPSPKKRAPKLNQLIPGVSSYYVIGDIALVSMKESYGDTSKKVGEVIMSINRKVRSVFLRKKVTGQFRVNELELLAGENKTDTVYKENGLKFYVDVAKVYVNPTMARERLELRREVKMGDKVLDAFTGYGPIALNLAVTGAYVVAGDLNLEGLYMLKRSMELNKIRSVDVINYDASFLPFRDKSFDVVIGDNPTMARNFLNELCRVTKGKLTYYVLERTADLTSCVKVNDYAKDLFIFKCNVACDNVNSPLRSTP</sequence>
<dbReference type="InterPro" id="IPR056744">
    <property type="entry name" value="TRM5/TYW2-like_N"/>
</dbReference>
<dbReference type="Pfam" id="PF25133">
    <property type="entry name" value="TYW2_N_2"/>
    <property type="match status" value="1"/>
</dbReference>
<dbReference type="Gene3D" id="3.40.50.150">
    <property type="entry name" value="Vaccinia Virus protein VP39"/>
    <property type="match status" value="1"/>
</dbReference>
<gene>
    <name evidence="8" type="ORF">TQ35_004015</name>
    <name evidence="7" type="ORF">TQ35_01535</name>
</gene>
<dbReference type="Pfam" id="PF02475">
    <property type="entry name" value="TRM5-TYW2_MTfase"/>
    <property type="match status" value="1"/>
</dbReference>
<protein>
    <submittedName>
        <fullName evidence="8">Methyltransferase domain-containing protein</fullName>
    </submittedName>
</protein>
<organism evidence="7">
    <name type="scientific">Candidatus Aramenus sulfurataquae</name>
    <dbReference type="NCBI Taxonomy" id="1326980"/>
    <lineage>
        <taxon>Archaea</taxon>
        <taxon>Thermoproteota</taxon>
        <taxon>Thermoprotei</taxon>
        <taxon>Sulfolobales</taxon>
        <taxon>Sulfolobaceae</taxon>
        <taxon>Candidatus Aramenus</taxon>
    </lineage>
</organism>
<keyword evidence="2 8" id="KW-0489">Methyltransferase</keyword>
<dbReference type="AlphaFoldDB" id="A0A0F2LUI4"/>
<proteinExistence type="predicted"/>
<dbReference type="CDD" id="cd02440">
    <property type="entry name" value="AdoMet_MTases"/>
    <property type="match status" value="1"/>
</dbReference>
<dbReference type="EMBL" id="JZWS01000005">
    <property type="protein sequence ID" value="KJR79521.1"/>
    <property type="molecule type" value="Genomic_DNA"/>
</dbReference>
<dbReference type="InterPro" id="IPR056743">
    <property type="entry name" value="TRM5-TYW2-like_MTfase"/>
</dbReference>
<comment type="caution">
    <text evidence="7">The sequence shown here is derived from an EMBL/GenBank/DDBJ whole genome shotgun (WGS) entry which is preliminary data.</text>
</comment>
<dbReference type="InterPro" id="IPR030382">
    <property type="entry name" value="MeTrfase_TRM5/TYW2"/>
</dbReference>
<dbReference type="PATRIC" id="fig|1326980.8.peg.1777"/>
<keyword evidence="3" id="KW-0808">Transferase</keyword>
<reference evidence="7" key="1">
    <citation type="submission" date="2015-03" db="EMBL/GenBank/DDBJ databases">
        <title>Metagenome Sequencing of an Archaeal-Dominated Microbial Community from a Hot Spring at the Los Azufres Geothermal Field, Mexico.</title>
        <authorList>
            <person name="Servin-Garciduenas L.E."/>
            <person name="Martinez-Romero E."/>
        </authorList>
    </citation>
    <scope>NUCLEOTIDE SEQUENCE [LARGE SCALE GENOMIC DNA]</scope>
    <source>
        <strain evidence="7">AZ1-454</strain>
    </source>
</reference>
<evidence type="ECO:0000256" key="2">
    <source>
        <dbReference type="ARBA" id="ARBA00022603"/>
    </source>
</evidence>
<keyword evidence="4" id="KW-0949">S-adenosyl-L-methionine</keyword>
<keyword evidence="1" id="KW-0963">Cytoplasm</keyword>
<dbReference type="PROSITE" id="PS51684">
    <property type="entry name" value="SAM_MT_TRM5_TYW2"/>
    <property type="match status" value="1"/>
</dbReference>
<dbReference type="GO" id="GO:0002939">
    <property type="term" value="P:tRNA N1-guanine methylation"/>
    <property type="evidence" value="ECO:0007669"/>
    <property type="project" value="TreeGrafter"/>
</dbReference>
<evidence type="ECO:0000256" key="5">
    <source>
        <dbReference type="ARBA" id="ARBA00022694"/>
    </source>
</evidence>
<dbReference type="PANTHER" id="PTHR23245:SF36">
    <property type="entry name" value="TRNA (GUANINE(37)-N1)-METHYLTRANSFERASE"/>
    <property type="match status" value="1"/>
</dbReference>
<dbReference type="EMBL" id="JZWS02000002">
    <property type="protein sequence ID" value="MCL7343722.1"/>
    <property type="molecule type" value="Genomic_DNA"/>
</dbReference>
<evidence type="ECO:0000259" key="6">
    <source>
        <dbReference type="PROSITE" id="PS51684"/>
    </source>
</evidence>
<dbReference type="GO" id="GO:0005737">
    <property type="term" value="C:cytoplasm"/>
    <property type="evidence" value="ECO:0007669"/>
    <property type="project" value="TreeGrafter"/>
</dbReference>
<evidence type="ECO:0000256" key="1">
    <source>
        <dbReference type="ARBA" id="ARBA00022490"/>
    </source>
</evidence>
<dbReference type="PANTHER" id="PTHR23245">
    <property type="entry name" value="TRNA METHYLTRANSFERASE"/>
    <property type="match status" value="1"/>
</dbReference>
<evidence type="ECO:0000313" key="8">
    <source>
        <dbReference type="EMBL" id="MCL7343722.1"/>
    </source>
</evidence>
<evidence type="ECO:0000256" key="3">
    <source>
        <dbReference type="ARBA" id="ARBA00022679"/>
    </source>
</evidence>
<dbReference type="InterPro" id="IPR029063">
    <property type="entry name" value="SAM-dependent_MTases_sf"/>
</dbReference>
<evidence type="ECO:0000313" key="7">
    <source>
        <dbReference type="EMBL" id="KJR79521.1"/>
    </source>
</evidence>
<dbReference type="GO" id="GO:0008175">
    <property type="term" value="F:tRNA methyltransferase activity"/>
    <property type="evidence" value="ECO:0007669"/>
    <property type="project" value="TreeGrafter"/>
</dbReference>
<accession>A0A0F2LUI4</accession>
<name>A0A0F2LUI4_9CREN</name>